<keyword evidence="2" id="KW-1185">Reference proteome</keyword>
<dbReference type="EMBL" id="JAPVOI010000004">
    <property type="protein sequence ID" value="MCZ4091681.1"/>
    <property type="molecule type" value="Genomic_DNA"/>
</dbReference>
<dbReference type="RefSeq" id="WP_269281817.1">
    <property type="nucleotide sequence ID" value="NZ_JAPVOI010000004.1"/>
</dbReference>
<sequence>MAAALTILEHEIEETQRHLAALILIRDQLTGSREAAATSRVDLLRQACIDLAIPVGFNDSVSEEDAARLLHRSRFTLRNRRLADEPIPFMRSGNRVMYRLCDLAKFLDQED</sequence>
<accession>A0ABT4KK29</accession>
<protein>
    <recommendedName>
        <fullName evidence="3">Helix-turn-helix protein</fullName>
    </recommendedName>
</protein>
<proteinExistence type="predicted"/>
<evidence type="ECO:0000313" key="1">
    <source>
        <dbReference type="EMBL" id="MCZ4091681.1"/>
    </source>
</evidence>
<name>A0ABT4KK29_9HYPH</name>
<reference evidence="1" key="1">
    <citation type="submission" date="2022-10" db="EMBL/GenBank/DDBJ databases">
        <title>Whole genome sequencing of three plant growth promoting bacteria isolated from Vachellia tortilis subsp. raddiana in Morocco.</title>
        <authorList>
            <person name="Hnini M."/>
            <person name="Zouagui R."/>
            <person name="Zouagui H."/>
            <person name="Chemao Elfihri M.-W."/>
            <person name="Ibrahimi A."/>
            <person name="Sbabou L."/>
            <person name="Aurag J."/>
        </authorList>
    </citation>
    <scope>NUCLEOTIDE SEQUENCE</scope>
    <source>
        <strain evidence="1">LMR678</strain>
    </source>
</reference>
<evidence type="ECO:0000313" key="2">
    <source>
        <dbReference type="Proteomes" id="UP001079430"/>
    </source>
</evidence>
<gene>
    <name evidence="1" type="ORF">O3W52_16865</name>
</gene>
<organism evidence="1 2">
    <name type="scientific">Sinorhizobium psoraleae</name>
    <dbReference type="NCBI Taxonomy" id="520838"/>
    <lineage>
        <taxon>Bacteria</taxon>
        <taxon>Pseudomonadati</taxon>
        <taxon>Pseudomonadota</taxon>
        <taxon>Alphaproteobacteria</taxon>
        <taxon>Hyphomicrobiales</taxon>
        <taxon>Rhizobiaceae</taxon>
        <taxon>Sinorhizobium/Ensifer group</taxon>
        <taxon>Sinorhizobium</taxon>
    </lineage>
</organism>
<evidence type="ECO:0008006" key="3">
    <source>
        <dbReference type="Google" id="ProtNLM"/>
    </source>
</evidence>
<dbReference type="Proteomes" id="UP001079430">
    <property type="component" value="Unassembled WGS sequence"/>
</dbReference>
<comment type="caution">
    <text evidence="1">The sequence shown here is derived from an EMBL/GenBank/DDBJ whole genome shotgun (WGS) entry which is preliminary data.</text>
</comment>